<reference evidence="2" key="3">
    <citation type="journal article" date="2011" name="PLoS ONE">
        <title>Genome sequence of a mesophilic hydrogenotrophic methanogen Methanocella paludicola, the first cultivated representative of the order Methanocellales.</title>
        <authorList>
            <person name="Sakai S."/>
            <person name="Takaki Y."/>
            <person name="Shimamura S."/>
            <person name="Sekine M."/>
            <person name="Tajima T."/>
            <person name="Kosugi H."/>
            <person name="Ichikawa N."/>
            <person name="Tasumi E."/>
            <person name="Hiraki A.T."/>
            <person name="Shimizu A."/>
            <person name="Kato Y."/>
            <person name="Nishiko R."/>
            <person name="Mori K."/>
            <person name="Fujita N."/>
            <person name="Imachi H."/>
            <person name="Takai K."/>
        </authorList>
    </citation>
    <scope>NUCLEOTIDE SEQUENCE [LARGE SCALE GENOMIC DNA]</scope>
    <source>
        <strain evidence="2">DSM 17711 / JCM 13418 / NBRC 101707 / SANAE</strain>
    </source>
</reference>
<proteinExistence type="predicted"/>
<dbReference type="Proteomes" id="UP000001882">
    <property type="component" value="Chromosome"/>
</dbReference>
<protein>
    <submittedName>
        <fullName evidence="1">Uncharacterized protein</fullName>
    </submittedName>
</protein>
<accession>D1YY76</accession>
<evidence type="ECO:0000313" key="2">
    <source>
        <dbReference type="Proteomes" id="UP000001882"/>
    </source>
</evidence>
<dbReference type="KEGG" id="mpd:MCP_1326"/>
<dbReference type="OrthoDB" id="384485at2157"/>
<dbReference type="PROSITE" id="PS51257">
    <property type="entry name" value="PROKAR_LIPOPROTEIN"/>
    <property type="match status" value="1"/>
</dbReference>
<dbReference type="eggNOG" id="arCOG12558">
    <property type="taxonomic scope" value="Archaea"/>
</dbReference>
<gene>
    <name evidence="1" type="ordered locus">MCP_1326</name>
</gene>
<dbReference type="STRING" id="304371.MCP_1326"/>
<organism evidence="1 2">
    <name type="scientific">Methanocella paludicola (strain DSM 17711 / JCM 13418 / NBRC 101707 / SANAE)</name>
    <dbReference type="NCBI Taxonomy" id="304371"/>
    <lineage>
        <taxon>Archaea</taxon>
        <taxon>Methanobacteriati</taxon>
        <taxon>Methanobacteriota</taxon>
        <taxon>Stenosarchaea group</taxon>
        <taxon>Methanomicrobia</taxon>
        <taxon>Methanocellales</taxon>
        <taxon>Methanocellaceae</taxon>
        <taxon>Methanocella</taxon>
    </lineage>
</organism>
<reference evidence="1 2" key="1">
    <citation type="journal article" date="2007" name="Appl. Environ. Microbiol.">
        <title>Isolation of key methanogens for global methane emission from rice paddy fields: a novel isolate affiliated with the clone cluster rice cluster I.</title>
        <authorList>
            <person name="Sakai S."/>
            <person name="Imachi H."/>
            <person name="Sekiguchi Y."/>
            <person name="Ohashi A."/>
            <person name="Harada H."/>
            <person name="Kamagata Y."/>
        </authorList>
    </citation>
    <scope>NUCLEOTIDE SEQUENCE [LARGE SCALE GENOMIC DNA]</scope>
    <source>
        <strain evidence="2">DSM 17711 / JCM 13418 / NBRC 101707 / SANAE</strain>
    </source>
</reference>
<name>D1YY76_METPS</name>
<dbReference type="RefSeq" id="WP_012900077.1">
    <property type="nucleotide sequence ID" value="NC_013665.1"/>
</dbReference>
<dbReference type="InParanoid" id="D1YY76"/>
<evidence type="ECO:0000313" key="1">
    <source>
        <dbReference type="EMBL" id="BAI61398.1"/>
    </source>
</evidence>
<dbReference type="EMBL" id="AP011532">
    <property type="protein sequence ID" value="BAI61398.1"/>
    <property type="molecule type" value="Genomic_DNA"/>
</dbReference>
<keyword evidence="2" id="KW-1185">Reference proteome</keyword>
<dbReference type="GeneID" id="8681294"/>
<dbReference type="AlphaFoldDB" id="D1YY76"/>
<sequence>MTKKDITFVLTLIALAAILSMAGCTAPATRDMTTLSGKDVFDPSKFSMATYLMATSDNQSTGLFTVLAYPGEEDGDRLSSVLVSGNTSSRMDVWLNRGHEGINNATMTLVDGSGMQTVAMPKALNMTTMDDTWNSPGSTYAYYGTDSVTVPAGTYENCTIYYGTKHVQYMEVSLDVEVMYYMHESSPVPVFYMVKTEDGSVAYALRSAYGPGDIDSTPERAVQSYFDRIGSGEYTRAARLLAKADGTSLKPMDSASIAGMAKNMSATYGTAGEKMVVQYVLIDNMISAGIIGGHDAITVHWSSIHYDRSPGEVYYIEGMFNMADDSGWKIIV</sequence>
<reference evidence="1 2" key="2">
    <citation type="journal article" date="2008" name="Int. J. Syst. Evol. Microbiol.">
        <title>Methanocella paludicola gen. nov., sp. nov., a methane-producing archaeon, the first isolate of the lineage 'Rice Cluster I', and proposal of the new archaeal order Methanocellales ord. nov.</title>
        <authorList>
            <person name="Sakai S."/>
            <person name="Imachi H."/>
            <person name="Hanada S."/>
            <person name="Ohashi A."/>
            <person name="Harada H."/>
            <person name="Kamagata Y."/>
        </authorList>
    </citation>
    <scope>NUCLEOTIDE SEQUENCE [LARGE SCALE GENOMIC DNA]</scope>
    <source>
        <strain evidence="2">DSM 17711 / JCM 13418 / NBRC 101707 / SANAE</strain>
    </source>
</reference>